<dbReference type="Proteomes" id="UP001597601">
    <property type="component" value="Unassembled WGS sequence"/>
</dbReference>
<dbReference type="InterPro" id="IPR017853">
    <property type="entry name" value="GH"/>
</dbReference>
<keyword evidence="6" id="KW-0624">Polysaccharide degradation</keyword>
<sequence length="361" mass="41600">MKKPENIERRNFIKLGLGLSAVGLLGATGLAKAGALMPKNKLPRWRGFNLLEKFNGANNQPYREEDFKMMADWGFDFARLPMSYHCWAKPDNWLQLDETVLKEIDDAIAFGDKYNIHVNLNLHRIPGYCVNPPAEPLNLWKDDKALDAAAYHWQHFGKRYKKISSKKLSFDLINEPANVNEVDYVRVVTRLVNAIRAEDPMRLIIIDGLQYGTKPVFGAANLNVGQSTRGYGPMQVSHYKASWVKIDWRTPPTWPLYPDSTDRWDKDRLKREVFDPWKKLADQGVGVHVGEWGAFSHTPHDVALAWMKDNLEIWKENGWGWSLWNLRGGFGILDSDRADVIYEDYNGHKLDRKMLDLLKGY</sequence>
<evidence type="ECO:0000256" key="5">
    <source>
        <dbReference type="ARBA" id="ARBA00023295"/>
    </source>
</evidence>
<evidence type="ECO:0000256" key="2">
    <source>
        <dbReference type="ARBA" id="ARBA00022801"/>
    </source>
</evidence>
<dbReference type="PANTHER" id="PTHR31297:SF41">
    <property type="entry name" value="ENDOGLUCANASE, PUTATIVE (AFU_ORTHOLOGUE AFUA_5G01830)-RELATED"/>
    <property type="match status" value="1"/>
</dbReference>
<dbReference type="Gene3D" id="3.20.20.80">
    <property type="entry name" value="Glycosidases"/>
    <property type="match status" value="1"/>
</dbReference>
<dbReference type="InterPro" id="IPR001547">
    <property type="entry name" value="Glyco_hydro_5"/>
</dbReference>
<evidence type="ECO:0000256" key="4">
    <source>
        <dbReference type="ARBA" id="ARBA00023277"/>
    </source>
</evidence>
<comment type="similarity">
    <text evidence="1 7">Belongs to the glycosyl hydrolase 5 (cellulase A) family.</text>
</comment>
<evidence type="ECO:0000313" key="9">
    <source>
        <dbReference type="EMBL" id="MFD2865972.1"/>
    </source>
</evidence>
<dbReference type="PROSITE" id="PS51318">
    <property type="entry name" value="TAT"/>
    <property type="match status" value="1"/>
</dbReference>
<keyword evidence="2 7" id="KW-0378">Hydrolase</keyword>
<dbReference type="RefSeq" id="WP_377129199.1">
    <property type="nucleotide sequence ID" value="NZ_JBHUHN010000001.1"/>
</dbReference>
<evidence type="ECO:0000256" key="7">
    <source>
        <dbReference type="RuleBase" id="RU361153"/>
    </source>
</evidence>
<evidence type="ECO:0000256" key="1">
    <source>
        <dbReference type="ARBA" id="ARBA00005641"/>
    </source>
</evidence>
<evidence type="ECO:0000259" key="8">
    <source>
        <dbReference type="Pfam" id="PF00150"/>
    </source>
</evidence>
<dbReference type="InterPro" id="IPR006311">
    <property type="entry name" value="TAT_signal"/>
</dbReference>
<dbReference type="Pfam" id="PF00150">
    <property type="entry name" value="Cellulase"/>
    <property type="match status" value="1"/>
</dbReference>
<dbReference type="EMBL" id="JBHUON010000019">
    <property type="protein sequence ID" value="MFD2865972.1"/>
    <property type="molecule type" value="Genomic_DNA"/>
</dbReference>
<evidence type="ECO:0000256" key="6">
    <source>
        <dbReference type="ARBA" id="ARBA00023326"/>
    </source>
</evidence>
<dbReference type="EC" id="3.2.1.-" evidence="9"/>
<keyword evidence="5 7" id="KW-0326">Glycosidase</keyword>
<keyword evidence="4" id="KW-0119">Carbohydrate metabolism</keyword>
<gene>
    <name evidence="9" type="ORF">ACFSYC_14825</name>
</gene>
<keyword evidence="3" id="KW-0136">Cellulose degradation</keyword>
<organism evidence="9 10">
    <name type="scientific">Mucilaginibacter antarcticus</name>
    <dbReference type="NCBI Taxonomy" id="1855725"/>
    <lineage>
        <taxon>Bacteria</taxon>
        <taxon>Pseudomonadati</taxon>
        <taxon>Bacteroidota</taxon>
        <taxon>Sphingobacteriia</taxon>
        <taxon>Sphingobacteriales</taxon>
        <taxon>Sphingobacteriaceae</taxon>
        <taxon>Mucilaginibacter</taxon>
    </lineage>
</organism>
<comment type="caution">
    <text evidence="9">The sequence shown here is derived from an EMBL/GenBank/DDBJ whole genome shotgun (WGS) entry which is preliminary data.</text>
</comment>
<protein>
    <submittedName>
        <fullName evidence="9">Glycoside hydrolase family 5 protein</fullName>
        <ecNumber evidence="9">3.2.1.-</ecNumber>
    </submittedName>
</protein>
<feature type="domain" description="Glycoside hydrolase family 5" evidence="8">
    <location>
        <begin position="60"/>
        <end position="326"/>
    </location>
</feature>
<dbReference type="InterPro" id="IPR050386">
    <property type="entry name" value="Glycosyl_hydrolase_5"/>
</dbReference>
<dbReference type="SUPFAM" id="SSF51445">
    <property type="entry name" value="(Trans)glycosidases"/>
    <property type="match status" value="1"/>
</dbReference>
<proteinExistence type="inferred from homology"/>
<evidence type="ECO:0000256" key="3">
    <source>
        <dbReference type="ARBA" id="ARBA00023001"/>
    </source>
</evidence>
<accession>A0ABW5XS04</accession>
<name>A0ABW5XS04_9SPHI</name>
<evidence type="ECO:0000313" key="10">
    <source>
        <dbReference type="Proteomes" id="UP001597601"/>
    </source>
</evidence>
<keyword evidence="10" id="KW-1185">Reference proteome</keyword>
<dbReference type="GO" id="GO:0016798">
    <property type="term" value="F:hydrolase activity, acting on glycosyl bonds"/>
    <property type="evidence" value="ECO:0007669"/>
    <property type="project" value="UniProtKB-KW"/>
</dbReference>
<dbReference type="PANTHER" id="PTHR31297">
    <property type="entry name" value="GLUCAN ENDO-1,6-BETA-GLUCOSIDASE B"/>
    <property type="match status" value="1"/>
</dbReference>
<reference evidence="10" key="1">
    <citation type="journal article" date="2019" name="Int. J. Syst. Evol. Microbiol.">
        <title>The Global Catalogue of Microorganisms (GCM) 10K type strain sequencing project: providing services to taxonomists for standard genome sequencing and annotation.</title>
        <authorList>
            <consortium name="The Broad Institute Genomics Platform"/>
            <consortium name="The Broad Institute Genome Sequencing Center for Infectious Disease"/>
            <person name="Wu L."/>
            <person name="Ma J."/>
        </authorList>
    </citation>
    <scope>NUCLEOTIDE SEQUENCE [LARGE SCALE GENOMIC DNA]</scope>
    <source>
        <strain evidence="10">KCTC 52232</strain>
    </source>
</reference>